<evidence type="ECO:0000259" key="3">
    <source>
        <dbReference type="Pfam" id="PF17775"/>
    </source>
</evidence>
<dbReference type="InterPro" id="IPR023006">
    <property type="entry name" value="YchJ-like"/>
</dbReference>
<feature type="domain" description="YchJ-like middle NTF2-like" evidence="3">
    <location>
        <begin position="35"/>
        <end position="130"/>
    </location>
</feature>
<dbReference type="Gene3D" id="3.10.450.50">
    <property type="match status" value="1"/>
</dbReference>
<protein>
    <recommendedName>
        <fullName evidence="2">UPF0225 protein ACFOW7_06935</fullName>
    </recommendedName>
</protein>
<dbReference type="PANTHER" id="PTHR33747">
    <property type="entry name" value="UPF0225 PROTEIN SCO1677"/>
    <property type="match status" value="1"/>
</dbReference>
<dbReference type="Pfam" id="PF02810">
    <property type="entry name" value="SEC-C"/>
    <property type="match status" value="1"/>
</dbReference>
<comment type="caution">
    <text evidence="4">The sequence shown here is derived from an EMBL/GenBank/DDBJ whole genome shotgun (WGS) entry which is preliminary data.</text>
</comment>
<dbReference type="PANTHER" id="PTHR33747:SF1">
    <property type="entry name" value="ADENYLATE CYCLASE-ASSOCIATED CAP C-TERMINAL DOMAIN-CONTAINING PROTEIN"/>
    <property type="match status" value="1"/>
</dbReference>
<dbReference type="Pfam" id="PF17775">
    <property type="entry name" value="YchJ_M-like"/>
    <property type="match status" value="1"/>
</dbReference>
<keyword evidence="5" id="KW-1185">Reference proteome</keyword>
<sequence>MSKKFSFPVDCPCGSGKPYKQCCGPFHFGDDAPPTAEALMRSRYSAYAMRKTDYLLATWHPETRPQELDLSSDTTKWTGLTIVTTEGGTPNDLEGTVEFVARYKIGGRAAKLAEKSRFERIGGRWLYLDGQVEGDEE</sequence>
<dbReference type="InterPro" id="IPR004027">
    <property type="entry name" value="SEC_C_motif"/>
</dbReference>
<evidence type="ECO:0000313" key="5">
    <source>
        <dbReference type="Proteomes" id="UP001595791"/>
    </source>
</evidence>
<dbReference type="SUPFAM" id="SSF54427">
    <property type="entry name" value="NTF2-like"/>
    <property type="match status" value="1"/>
</dbReference>
<organism evidence="4 5">
    <name type="scientific">Chitinimonas lacunae</name>
    <dbReference type="NCBI Taxonomy" id="1963018"/>
    <lineage>
        <taxon>Bacteria</taxon>
        <taxon>Pseudomonadati</taxon>
        <taxon>Pseudomonadota</taxon>
        <taxon>Betaproteobacteria</taxon>
        <taxon>Neisseriales</taxon>
        <taxon>Chitinibacteraceae</taxon>
        <taxon>Chitinimonas</taxon>
    </lineage>
</organism>
<comment type="similarity">
    <text evidence="1 2">Belongs to the UPF0225 family.</text>
</comment>
<evidence type="ECO:0000256" key="1">
    <source>
        <dbReference type="ARBA" id="ARBA00010839"/>
    </source>
</evidence>
<evidence type="ECO:0000313" key="4">
    <source>
        <dbReference type="EMBL" id="MFC4159089.1"/>
    </source>
</evidence>
<evidence type="ECO:0000256" key="2">
    <source>
        <dbReference type="HAMAP-Rule" id="MF_00612"/>
    </source>
</evidence>
<name>A0ABV8MP35_9NEIS</name>
<proteinExistence type="inferred from homology"/>
<dbReference type="HAMAP" id="MF_00612">
    <property type="entry name" value="UPF0225"/>
    <property type="match status" value="1"/>
</dbReference>
<reference evidence="5" key="1">
    <citation type="journal article" date="2019" name="Int. J. Syst. Evol. Microbiol.">
        <title>The Global Catalogue of Microorganisms (GCM) 10K type strain sequencing project: providing services to taxonomists for standard genome sequencing and annotation.</title>
        <authorList>
            <consortium name="The Broad Institute Genomics Platform"/>
            <consortium name="The Broad Institute Genome Sequencing Center for Infectious Disease"/>
            <person name="Wu L."/>
            <person name="Ma J."/>
        </authorList>
    </citation>
    <scope>NUCLEOTIDE SEQUENCE [LARGE SCALE GENOMIC DNA]</scope>
    <source>
        <strain evidence="5">LMG 29894</strain>
    </source>
</reference>
<dbReference type="InterPro" id="IPR048469">
    <property type="entry name" value="YchJ-like_M"/>
</dbReference>
<dbReference type="InterPro" id="IPR032710">
    <property type="entry name" value="NTF2-like_dom_sf"/>
</dbReference>
<dbReference type="EMBL" id="JBHSBU010000001">
    <property type="protein sequence ID" value="MFC4159089.1"/>
    <property type="molecule type" value="Genomic_DNA"/>
</dbReference>
<dbReference type="SUPFAM" id="SSF103642">
    <property type="entry name" value="Sec-C motif"/>
    <property type="match status" value="1"/>
</dbReference>
<dbReference type="Proteomes" id="UP001595791">
    <property type="component" value="Unassembled WGS sequence"/>
</dbReference>
<accession>A0ABV8MP35</accession>
<dbReference type="RefSeq" id="WP_378162470.1">
    <property type="nucleotide sequence ID" value="NZ_JBHSBU010000001.1"/>
</dbReference>
<gene>
    <name evidence="4" type="ORF">ACFOW7_06935</name>
</gene>